<gene>
    <name evidence="2" type="ORF">FK004_09760</name>
</gene>
<dbReference type="EMBL" id="CP020919">
    <property type="protein sequence ID" value="AWG25502.1"/>
    <property type="molecule type" value="Genomic_DNA"/>
</dbReference>
<dbReference type="KEGG" id="fki:FK004_09760"/>
<dbReference type="Proteomes" id="UP000244677">
    <property type="component" value="Chromosome"/>
</dbReference>
<dbReference type="InterPro" id="IPR056727">
    <property type="entry name" value="DUF7825"/>
</dbReference>
<evidence type="ECO:0000259" key="1">
    <source>
        <dbReference type="PROSITE" id="PS51977"/>
    </source>
</evidence>
<dbReference type="InterPro" id="IPR045472">
    <property type="entry name" value="DUF6493"/>
</dbReference>
<feature type="domain" description="WGR" evidence="1">
    <location>
        <begin position="1"/>
        <end position="81"/>
    </location>
</feature>
<dbReference type="InterPro" id="IPR050458">
    <property type="entry name" value="LolB"/>
</dbReference>
<dbReference type="SUPFAM" id="SSF142921">
    <property type="entry name" value="WGR domain-like"/>
    <property type="match status" value="1"/>
</dbReference>
<dbReference type="PROSITE" id="PS51977">
    <property type="entry name" value="WGR"/>
    <property type="match status" value="1"/>
</dbReference>
<proteinExistence type="predicted"/>
<dbReference type="Pfam" id="PF25149">
    <property type="entry name" value="DUF7825"/>
    <property type="match status" value="1"/>
</dbReference>
<dbReference type="OrthoDB" id="6629398at2"/>
<evidence type="ECO:0000313" key="3">
    <source>
        <dbReference type="Proteomes" id="UP000244677"/>
    </source>
</evidence>
<dbReference type="Pfam" id="PF25148">
    <property type="entry name" value="DUF7824"/>
    <property type="match status" value="1"/>
</dbReference>
<dbReference type="InterPro" id="IPR008893">
    <property type="entry name" value="WGR_domain"/>
</dbReference>
<dbReference type="AlphaFoldDB" id="A0A2S1LPB4"/>
<dbReference type="InterPro" id="IPR049809">
    <property type="entry name" value="YehF/YfeS-like_WGR"/>
</dbReference>
<dbReference type="Gene3D" id="2.20.140.10">
    <property type="entry name" value="WGR domain"/>
    <property type="match status" value="1"/>
</dbReference>
<dbReference type="InterPro" id="IPR036930">
    <property type="entry name" value="WGR_dom_sf"/>
</dbReference>
<dbReference type="PANTHER" id="PTHR30634">
    <property type="entry name" value="OUTER MEMBRANE LOLAB LIPOPROTEIN INSERTION APPARATUS"/>
    <property type="match status" value="1"/>
</dbReference>
<reference evidence="2 3" key="1">
    <citation type="submission" date="2017-04" db="EMBL/GenBank/DDBJ databases">
        <title>Complete genome sequence of Flavobacterium kingsejong AJ004.</title>
        <authorList>
            <person name="Lee P.C."/>
        </authorList>
    </citation>
    <scope>NUCLEOTIDE SEQUENCE [LARGE SCALE GENOMIC DNA]</scope>
    <source>
        <strain evidence="2 3">AJ004</strain>
    </source>
</reference>
<name>A0A2S1LPB4_9FLAO</name>
<accession>A0A2S1LPB4</accession>
<protein>
    <submittedName>
        <fullName evidence="2">Molybdenum metabolism regulator</fullName>
    </submittedName>
</protein>
<keyword evidence="3" id="KW-1185">Reference proteome</keyword>
<dbReference type="Pfam" id="PF05406">
    <property type="entry name" value="WGR"/>
    <property type="match status" value="1"/>
</dbReference>
<dbReference type="SMART" id="SM00773">
    <property type="entry name" value="WGR"/>
    <property type="match status" value="1"/>
</dbReference>
<dbReference type="CDD" id="cd07996">
    <property type="entry name" value="WGR_MMR_like"/>
    <property type="match status" value="1"/>
</dbReference>
<evidence type="ECO:0000313" key="2">
    <source>
        <dbReference type="EMBL" id="AWG25502.1"/>
    </source>
</evidence>
<dbReference type="PANTHER" id="PTHR30634:SF13">
    <property type="entry name" value="PROTEIN YEHF"/>
    <property type="match status" value="1"/>
</dbReference>
<dbReference type="InterPro" id="IPR056726">
    <property type="entry name" value="DUF7824"/>
</dbReference>
<dbReference type="RefSeq" id="WP_108737092.1">
    <property type="nucleotide sequence ID" value="NZ_CP020919.1"/>
</dbReference>
<organism evidence="2 3">
    <name type="scientific">Flavobacterium kingsejongi</name>
    <dbReference type="NCBI Taxonomy" id="1678728"/>
    <lineage>
        <taxon>Bacteria</taxon>
        <taxon>Pseudomonadati</taxon>
        <taxon>Bacteroidota</taxon>
        <taxon>Flavobacteriia</taxon>
        <taxon>Flavobacteriales</taxon>
        <taxon>Flavobacteriaceae</taxon>
        <taxon>Flavobacterium</taxon>
    </lineage>
</organism>
<sequence>MKKHLKYIDGNSDKFWQIEAHESEYTVTYGKNGTNGTVQTKQFSDAAECLKMAEKLVAEKLKKGYSENGEVQGTEKVKSAVKSVTKSGDKSNTTEMLAAYDAIIKSKKIAALLPFLMENAKGNLEILKKQVRKNKRFWMTYMDLTAEKQYLTSKTSNWDTRGDEKHTNIITLSAIALFNKSEIMSWDEVFDLLNEPEAPHTLALLQWSKPDWIQDYLLSKSKKQDWRSFNYFSLRFLEDHGLIAYNPELFCLHLADFNEWTSGIKTRDFIKAIENDPRAYQRDIPELFHYETSLQNNNFREEERQSYNEFSTWDIIFTNLLAAGKLDRSHFIEQSILLQTKEWNNNLKSFFRKRLTALNPTSEELIPFQESIFACLHHPYAPVTSYAIELVKKIYESPQFTTGSFLEWLEPLLLRSDCKAAIKSIIPLLEKIHQLNPAYNTTITAVLANAYVIPDLSLQEKVTKSLLKIASKKDTDLSVKLSEYSPLMQGNIKSALTDFLTAESTPKPEFETAVYRYAPVKEELLTQPVKLPKDWNDIVYLFGSFIASHEVLDAELLMNAYTTQRHLFPSDYSEQLQPYAKQLQNSYFDSAHKYSFEAFLTQKIADINAVFHKKNASHYKSVTLAIVNRRLAQIEEKIKQGSVLPLLSFPTHEPYWITPKVLMERLISYQDQQEKIDSVDFSIAISRMPRENTAEALPLLDRLESGIKELMSFCLGNTKEISQNTDLFSNILKTTPGINREDEIMSLWAVAAQTYYPEETFTEFEQTALKGLPFVEKPFVPKIHFKERWNEYKEYSTNKTVRTPSWYELKAEMPSYEKTPPNLIYSIDAYRREASPWHHMLETEGNVYFWHSLMPQNDSALSCLLLQSSCVIADDGTKKDLKGFLHCVNSPGFVLTETPMIVFACCFLVEKKEIRLLASEILMNRIEKQSILLELFAEKISLLASHKYGVFLRLADGLSSLKDISGLHNAALLIIYDHFFKNLDITDKLPVNFKKMVEHYIDVCYKTKAEPSQHAIAFFEKWKTNTALKPLLKQILK</sequence>
<dbReference type="Pfam" id="PF20103">
    <property type="entry name" value="DUF6493"/>
    <property type="match status" value="1"/>
</dbReference>